<dbReference type="Pfam" id="PF07969">
    <property type="entry name" value="Amidohydro_3"/>
    <property type="match status" value="1"/>
</dbReference>
<dbReference type="SUPFAM" id="SSF51338">
    <property type="entry name" value="Composite domain of metallo-dependent hydrolases"/>
    <property type="match status" value="1"/>
</dbReference>
<protein>
    <submittedName>
        <fullName evidence="3">Urease</fullName>
    </submittedName>
</protein>
<comment type="caution">
    <text evidence="3">The sequence shown here is derived from an EMBL/GenBank/DDBJ whole genome shotgun (WGS) entry which is preliminary data.</text>
</comment>
<feature type="domain" description="Amidohydrolase 3" evidence="2">
    <location>
        <begin position="68"/>
        <end position="553"/>
    </location>
</feature>
<dbReference type="Proteomes" id="UP001156690">
    <property type="component" value="Unassembled WGS sequence"/>
</dbReference>
<evidence type="ECO:0000259" key="2">
    <source>
        <dbReference type="Pfam" id="PF07969"/>
    </source>
</evidence>
<feature type="signal peptide" evidence="1">
    <location>
        <begin position="1"/>
        <end position="19"/>
    </location>
</feature>
<evidence type="ECO:0000256" key="1">
    <source>
        <dbReference type="SAM" id="SignalP"/>
    </source>
</evidence>
<dbReference type="Gene3D" id="3.10.310.70">
    <property type="match status" value="1"/>
</dbReference>
<dbReference type="InterPro" id="IPR011059">
    <property type="entry name" value="Metal-dep_hydrolase_composite"/>
</dbReference>
<dbReference type="EMBL" id="BSNX01000075">
    <property type="protein sequence ID" value="GLQ76094.1"/>
    <property type="molecule type" value="Genomic_DNA"/>
</dbReference>
<dbReference type="InterPro" id="IPR013108">
    <property type="entry name" value="Amidohydro_3"/>
</dbReference>
<feature type="chain" id="PRO_5043808987" evidence="1">
    <location>
        <begin position="20"/>
        <end position="556"/>
    </location>
</feature>
<sequence length="556" mass="62034">MARLTVWCSLLFICFPSFAVLKADSVVRNANIYTGKGFRVSAMAIREGKIDYLGSEAGVEDYIDVETKIINANGALVLPGFIDNHNHVFESASEVGGDCYVDPDVFLEEQIPYLRYCKEYGEKQKWIIGYGFQLDHILHKSNKRTPLEVLDSVFPDKPVVLMEQTSHSMWVNSAALAAANFTAKTPHPAGGRILKDKRTGKLNGILLDNAGDVIMELAWNSSDNLFEASYRGLINGLNETAQHGITTIGDGRMYWKRGWLEVWQQAEINGALTARVSLRPWIYPQDDMLKQLKYLERIYRNDDQGWLRIDQVKMYSDGILINGTAKTLAPYLFSYMPKSKDGLYYIPPGEMEEWLHLLNGIGYGAHIHAIGDKAVRASLDAIESLDNQAKTAYYTLTHVEMISKKDIPRFARLGVTADMQVGSDYVAQQDHDWAKPFIGKKRIHDLMPLNKLYRSGANVSLSSDWNVHPISPLAGIANSLKMGNQGLPDIDAAIKAYTQNPAISLGIEHLTGTLEVGKSADLVILGDDITKMSPEDIPYAPIWLTMVMGNIVFLLE</sequence>
<dbReference type="InterPro" id="IPR033932">
    <property type="entry name" value="YtcJ-like"/>
</dbReference>
<name>A0AAV5P0L9_9VIBR</name>
<organism evidence="3 4">
    <name type="scientific">Vibrio penaeicida</name>
    <dbReference type="NCBI Taxonomy" id="104609"/>
    <lineage>
        <taxon>Bacteria</taxon>
        <taxon>Pseudomonadati</taxon>
        <taxon>Pseudomonadota</taxon>
        <taxon>Gammaproteobacteria</taxon>
        <taxon>Vibrionales</taxon>
        <taxon>Vibrionaceae</taxon>
        <taxon>Vibrio</taxon>
    </lineage>
</organism>
<proteinExistence type="predicted"/>
<dbReference type="CDD" id="cd01300">
    <property type="entry name" value="YtcJ_like"/>
    <property type="match status" value="1"/>
</dbReference>
<keyword evidence="1" id="KW-0732">Signal</keyword>
<accession>A0AAV5P0L9</accession>
<dbReference type="PANTHER" id="PTHR22642">
    <property type="entry name" value="IMIDAZOLONEPROPIONASE"/>
    <property type="match status" value="1"/>
</dbReference>
<dbReference type="AlphaFoldDB" id="A0AAV5P0L9"/>
<evidence type="ECO:0000313" key="4">
    <source>
        <dbReference type="Proteomes" id="UP001156690"/>
    </source>
</evidence>
<dbReference type="GO" id="GO:0016810">
    <property type="term" value="F:hydrolase activity, acting on carbon-nitrogen (but not peptide) bonds"/>
    <property type="evidence" value="ECO:0007669"/>
    <property type="project" value="InterPro"/>
</dbReference>
<dbReference type="PANTHER" id="PTHR22642:SF2">
    <property type="entry name" value="PROTEIN LONG AFTER FAR-RED 3"/>
    <property type="match status" value="1"/>
</dbReference>
<dbReference type="RefSeq" id="WP_224055695.1">
    <property type="nucleotide sequence ID" value="NZ_AP025145.1"/>
</dbReference>
<keyword evidence="4" id="KW-1185">Reference proteome</keyword>
<dbReference type="InterPro" id="IPR032466">
    <property type="entry name" value="Metal_Hydrolase"/>
</dbReference>
<dbReference type="SUPFAM" id="SSF51556">
    <property type="entry name" value="Metallo-dependent hydrolases"/>
    <property type="match status" value="1"/>
</dbReference>
<reference evidence="4" key="1">
    <citation type="journal article" date="2019" name="Int. J. Syst. Evol. Microbiol.">
        <title>The Global Catalogue of Microorganisms (GCM) 10K type strain sequencing project: providing services to taxonomists for standard genome sequencing and annotation.</title>
        <authorList>
            <consortium name="The Broad Institute Genomics Platform"/>
            <consortium name="The Broad Institute Genome Sequencing Center for Infectious Disease"/>
            <person name="Wu L."/>
            <person name="Ma J."/>
        </authorList>
    </citation>
    <scope>NUCLEOTIDE SEQUENCE [LARGE SCALE GENOMIC DNA]</scope>
    <source>
        <strain evidence="4">NBRC 15640</strain>
    </source>
</reference>
<gene>
    <name evidence="3" type="ORF">GCM10007932_54570</name>
</gene>
<dbReference type="Gene3D" id="3.20.20.140">
    <property type="entry name" value="Metal-dependent hydrolases"/>
    <property type="match status" value="1"/>
</dbReference>
<dbReference type="Gene3D" id="2.30.40.10">
    <property type="entry name" value="Urease, subunit C, domain 1"/>
    <property type="match status" value="1"/>
</dbReference>
<evidence type="ECO:0000313" key="3">
    <source>
        <dbReference type="EMBL" id="GLQ76094.1"/>
    </source>
</evidence>